<dbReference type="Proteomes" id="UP000789508">
    <property type="component" value="Unassembled WGS sequence"/>
</dbReference>
<evidence type="ECO:0000256" key="2">
    <source>
        <dbReference type="ARBA" id="ARBA00007336"/>
    </source>
</evidence>
<dbReference type="GO" id="GO:0042273">
    <property type="term" value="P:ribosomal large subunit biogenesis"/>
    <property type="evidence" value="ECO:0007669"/>
    <property type="project" value="TreeGrafter"/>
</dbReference>
<dbReference type="AlphaFoldDB" id="A0A9N8ZGM7"/>
<feature type="region of interest" description="Disordered" evidence="7">
    <location>
        <begin position="64"/>
        <end position="94"/>
    </location>
</feature>
<dbReference type="PANTHER" id="PTHR13028:SF0">
    <property type="entry name" value="RRNA-PROCESSING PROTEIN EBP2-RELATED"/>
    <property type="match status" value="1"/>
</dbReference>
<sequence>MPTKSKRAQLGKPLNAKKNAKKNAVAASKITEAKPKKVKSLQVGKKGVNKAIKEVISKKKVEEALLGEKESNDSDNSENAEISSIKDNSDEGDEISLDNLSEEELHEDIVPQQRITINNRAVLTRISNELKLDLPWIETQVITSTEPVIIKDVNNDMERELAFYKQALESANEGRTRILKDGTPFSRPDDYFAEMVKSDEHMAKIRQKLLDETHRIKAGEDARRQRELKKFGKKVQVEKIQERQKQKVQELEKIKAMKKKRKGIEDTALDDDFDIALEKAAIEDKRPNKRQKTTTMPNKKRAKKDAKYGFGGKKRHLKSNTADSSGDIEDFNPKKMKGGWGASKAKLKKRIVKTRPGKARRQAARNKKR</sequence>
<gene>
    <name evidence="8" type="ORF">ALEPTO_LOCUS2970</name>
</gene>
<dbReference type="InterPro" id="IPR008610">
    <property type="entry name" value="Ebp2"/>
</dbReference>
<feature type="compositionally biased region" description="Basic residues" evidence="7">
    <location>
        <begin position="345"/>
        <end position="369"/>
    </location>
</feature>
<keyword evidence="9" id="KW-1185">Reference proteome</keyword>
<keyword evidence="5" id="KW-0539">Nucleus</keyword>
<comment type="caution">
    <text evidence="8">The sequence shown here is derived from an EMBL/GenBank/DDBJ whole genome shotgun (WGS) entry which is preliminary data.</text>
</comment>
<keyword evidence="4 6" id="KW-0175">Coiled coil</keyword>
<protein>
    <submittedName>
        <fullName evidence="8">1243_t:CDS:1</fullName>
    </submittedName>
</protein>
<reference evidence="8" key="1">
    <citation type="submission" date="2021-06" db="EMBL/GenBank/DDBJ databases">
        <authorList>
            <person name="Kallberg Y."/>
            <person name="Tangrot J."/>
            <person name="Rosling A."/>
        </authorList>
    </citation>
    <scope>NUCLEOTIDE SEQUENCE</scope>
    <source>
        <strain evidence="8">FL130A</strain>
    </source>
</reference>
<feature type="region of interest" description="Disordered" evidence="7">
    <location>
        <begin position="282"/>
        <end position="369"/>
    </location>
</feature>
<evidence type="ECO:0000256" key="7">
    <source>
        <dbReference type="SAM" id="MobiDB-lite"/>
    </source>
</evidence>
<dbReference type="GO" id="GO:0005730">
    <property type="term" value="C:nucleolus"/>
    <property type="evidence" value="ECO:0007669"/>
    <property type="project" value="UniProtKB-SubCell"/>
</dbReference>
<dbReference type="Pfam" id="PF05890">
    <property type="entry name" value="Ebp2"/>
    <property type="match status" value="1"/>
</dbReference>
<name>A0A9N8ZGM7_9GLOM</name>
<evidence type="ECO:0000313" key="8">
    <source>
        <dbReference type="EMBL" id="CAG8490767.1"/>
    </source>
</evidence>
<feature type="coiled-coil region" evidence="6">
    <location>
        <begin position="234"/>
        <end position="261"/>
    </location>
</feature>
<evidence type="ECO:0000256" key="3">
    <source>
        <dbReference type="ARBA" id="ARBA00022517"/>
    </source>
</evidence>
<dbReference type="GO" id="GO:0034399">
    <property type="term" value="C:nuclear periphery"/>
    <property type="evidence" value="ECO:0007669"/>
    <property type="project" value="TreeGrafter"/>
</dbReference>
<evidence type="ECO:0000256" key="1">
    <source>
        <dbReference type="ARBA" id="ARBA00004604"/>
    </source>
</evidence>
<evidence type="ECO:0000256" key="6">
    <source>
        <dbReference type="SAM" id="Coils"/>
    </source>
</evidence>
<dbReference type="PANTHER" id="PTHR13028">
    <property type="entry name" value="RRNA PROCESSING PROTEIN EBNA1-BINDING PROTEIN-RELATED"/>
    <property type="match status" value="1"/>
</dbReference>
<comment type="subcellular location">
    <subcellularLocation>
        <location evidence="1">Nucleus</location>
        <location evidence="1">Nucleolus</location>
    </subcellularLocation>
</comment>
<accession>A0A9N8ZGM7</accession>
<dbReference type="GO" id="GO:0030687">
    <property type="term" value="C:preribosome, large subunit precursor"/>
    <property type="evidence" value="ECO:0007669"/>
    <property type="project" value="TreeGrafter"/>
</dbReference>
<evidence type="ECO:0000256" key="5">
    <source>
        <dbReference type="ARBA" id="ARBA00023242"/>
    </source>
</evidence>
<proteinExistence type="inferred from homology"/>
<organism evidence="8 9">
    <name type="scientific">Ambispora leptoticha</name>
    <dbReference type="NCBI Taxonomy" id="144679"/>
    <lineage>
        <taxon>Eukaryota</taxon>
        <taxon>Fungi</taxon>
        <taxon>Fungi incertae sedis</taxon>
        <taxon>Mucoromycota</taxon>
        <taxon>Glomeromycotina</taxon>
        <taxon>Glomeromycetes</taxon>
        <taxon>Archaeosporales</taxon>
        <taxon>Ambisporaceae</taxon>
        <taxon>Ambispora</taxon>
    </lineage>
</organism>
<keyword evidence="3" id="KW-0690">Ribosome biogenesis</keyword>
<dbReference type="OrthoDB" id="443772at2759"/>
<dbReference type="GO" id="GO:0006364">
    <property type="term" value="P:rRNA processing"/>
    <property type="evidence" value="ECO:0007669"/>
    <property type="project" value="TreeGrafter"/>
</dbReference>
<dbReference type="EMBL" id="CAJVPS010000499">
    <property type="protein sequence ID" value="CAG8490767.1"/>
    <property type="molecule type" value="Genomic_DNA"/>
</dbReference>
<evidence type="ECO:0000256" key="4">
    <source>
        <dbReference type="ARBA" id="ARBA00023054"/>
    </source>
</evidence>
<evidence type="ECO:0000313" key="9">
    <source>
        <dbReference type="Proteomes" id="UP000789508"/>
    </source>
</evidence>
<feature type="region of interest" description="Disordered" evidence="7">
    <location>
        <begin position="1"/>
        <end position="27"/>
    </location>
</feature>
<comment type="similarity">
    <text evidence="2">Belongs to the EBP2 family.</text>
</comment>
<feature type="compositionally biased region" description="Basic residues" evidence="7">
    <location>
        <begin position="287"/>
        <end position="304"/>
    </location>
</feature>